<dbReference type="SUPFAM" id="SSF160574">
    <property type="entry name" value="BT0923-like"/>
    <property type="match status" value="1"/>
</dbReference>
<keyword evidence="3" id="KW-1185">Reference proteome</keyword>
<name>A0A0G4K996_9SPIR</name>
<evidence type="ECO:0000313" key="3">
    <source>
        <dbReference type="Proteomes" id="UP000043763"/>
    </source>
</evidence>
<feature type="domain" description="Putative beta-lactamase-inhibitor-like PepSY-like" evidence="1">
    <location>
        <begin position="42"/>
        <end position="124"/>
    </location>
</feature>
<dbReference type="Gene3D" id="3.40.1420.30">
    <property type="match status" value="1"/>
</dbReference>
<protein>
    <recommendedName>
        <fullName evidence="1">Putative beta-lactamase-inhibitor-like PepSY-like domain-containing protein</fullName>
    </recommendedName>
</protein>
<reference evidence="3" key="1">
    <citation type="submission" date="2015-04" db="EMBL/GenBank/DDBJ databases">
        <authorList>
            <person name="Mushtaq Mamoona"/>
        </authorList>
    </citation>
    <scope>NUCLEOTIDE SEQUENCE [LARGE SCALE GENOMIC DNA]</scope>
    <source>
        <strain evidence="3">AN4859/03</strain>
    </source>
</reference>
<organism evidence="2 3">
    <name type="scientific">Brachyspira suanatina</name>
    <dbReference type="NCBI Taxonomy" id="381802"/>
    <lineage>
        <taxon>Bacteria</taxon>
        <taxon>Pseudomonadati</taxon>
        <taxon>Spirochaetota</taxon>
        <taxon>Spirochaetia</taxon>
        <taxon>Brachyspirales</taxon>
        <taxon>Brachyspiraceae</taxon>
        <taxon>Brachyspira</taxon>
    </lineage>
</organism>
<dbReference type="EMBL" id="CVLB01000002">
    <property type="protein sequence ID" value="CRF34838.1"/>
    <property type="molecule type" value="Genomic_DNA"/>
</dbReference>
<dbReference type="RefSeq" id="WP_048595457.1">
    <property type="nucleotide sequence ID" value="NZ_CVLB01000002.1"/>
</dbReference>
<dbReference type="Proteomes" id="UP000043763">
    <property type="component" value="Unassembled WGS sequence"/>
</dbReference>
<dbReference type="Pfam" id="PF11396">
    <property type="entry name" value="PepSY_like"/>
    <property type="match status" value="1"/>
</dbReference>
<dbReference type="InterPro" id="IPR021533">
    <property type="entry name" value="PepSY-like"/>
</dbReference>
<sequence length="126" mass="14823">MTNSLNLFIKITPSQLPENIRRFIASNYSKAKIVYIDKVKDQYEIKLSNGIYINFDKNGSWNYISSDDKLSENILPKTIASKIKNIMKKYNNTYIFEINKRIEFYRVRLTNSLEICIRNNGQLIMA</sequence>
<evidence type="ECO:0000259" key="1">
    <source>
        <dbReference type="Pfam" id="PF11396"/>
    </source>
</evidence>
<accession>A0A0G4K996</accession>
<dbReference type="AlphaFoldDB" id="A0A0G4K996"/>
<evidence type="ECO:0000313" key="2">
    <source>
        <dbReference type="EMBL" id="CRF34838.1"/>
    </source>
</evidence>
<dbReference type="OrthoDB" id="307901at2"/>
<gene>
    <name evidence="2" type="ORF">BRSU_2281</name>
</gene>
<proteinExistence type="predicted"/>